<reference evidence="1" key="1">
    <citation type="submission" date="2019-11" db="EMBL/GenBank/DDBJ databases">
        <authorList>
            <person name="Liu Y."/>
            <person name="Hou J."/>
            <person name="Li T.-Q."/>
            <person name="Guan C.-H."/>
            <person name="Wu X."/>
            <person name="Wu H.-Z."/>
            <person name="Ling F."/>
            <person name="Zhang R."/>
            <person name="Shi X.-G."/>
            <person name="Ren J.-P."/>
            <person name="Chen E.-F."/>
            <person name="Sun J.-M."/>
        </authorList>
    </citation>
    <scope>NUCLEOTIDE SEQUENCE</scope>
    <source>
        <strain evidence="1">Adult_tree_wgs_1</strain>
        <tissue evidence="1">Leaves</tissue>
    </source>
</reference>
<protein>
    <recommendedName>
        <fullName evidence="3">RING-type domain-containing protein</fullName>
    </recommendedName>
</protein>
<dbReference type="Proteomes" id="UP000626092">
    <property type="component" value="Unassembled WGS sequence"/>
</dbReference>
<dbReference type="OrthoDB" id="4348522at2759"/>
<comment type="caution">
    <text evidence="1">The sequence shown here is derived from an EMBL/GenBank/DDBJ whole genome shotgun (WGS) entry which is preliminary data.</text>
</comment>
<dbReference type="Gene3D" id="3.30.40.10">
    <property type="entry name" value="Zinc/RING finger domain, C3HC4 (zinc finger)"/>
    <property type="match status" value="1"/>
</dbReference>
<evidence type="ECO:0000313" key="1">
    <source>
        <dbReference type="EMBL" id="KAF7151744.1"/>
    </source>
</evidence>
<dbReference type="EMBL" id="WJXA01000002">
    <property type="protein sequence ID" value="KAF7151744.1"/>
    <property type="molecule type" value="Genomic_DNA"/>
</dbReference>
<name>A0A834HD33_RHOSS</name>
<evidence type="ECO:0000313" key="2">
    <source>
        <dbReference type="Proteomes" id="UP000626092"/>
    </source>
</evidence>
<keyword evidence="2" id="KW-1185">Reference proteome</keyword>
<organism evidence="1 2">
    <name type="scientific">Rhododendron simsii</name>
    <name type="common">Sims's rhododendron</name>
    <dbReference type="NCBI Taxonomy" id="118357"/>
    <lineage>
        <taxon>Eukaryota</taxon>
        <taxon>Viridiplantae</taxon>
        <taxon>Streptophyta</taxon>
        <taxon>Embryophyta</taxon>
        <taxon>Tracheophyta</taxon>
        <taxon>Spermatophyta</taxon>
        <taxon>Magnoliopsida</taxon>
        <taxon>eudicotyledons</taxon>
        <taxon>Gunneridae</taxon>
        <taxon>Pentapetalae</taxon>
        <taxon>asterids</taxon>
        <taxon>Ericales</taxon>
        <taxon>Ericaceae</taxon>
        <taxon>Ericoideae</taxon>
        <taxon>Rhodoreae</taxon>
        <taxon>Rhododendron</taxon>
    </lineage>
</organism>
<gene>
    <name evidence="1" type="ORF">RHSIM_Rhsim02G0130100</name>
</gene>
<dbReference type="InterPro" id="IPR013083">
    <property type="entry name" value="Znf_RING/FYVE/PHD"/>
</dbReference>
<dbReference type="AlphaFoldDB" id="A0A834HD33"/>
<accession>A0A834HD33</accession>
<dbReference type="SUPFAM" id="SSF57850">
    <property type="entry name" value="RING/U-box"/>
    <property type="match status" value="1"/>
</dbReference>
<proteinExistence type="predicted"/>
<evidence type="ECO:0008006" key="3">
    <source>
        <dbReference type="Google" id="ProtNLM"/>
    </source>
</evidence>
<sequence>MGTASRLRHPKAITAVSSYDMDVKYSYCCRQDDSIIPEKRKGKYDGFFVDVRMCHKLRKIANGGSDADDNEVKLGTVRSIFTVNRSEFLAGEKLRYLMDTWCLPFAYVPDDSVKDSIVDEVRRFGCSMLDLGLKPLPLLVDVGINMLHLPGESEDEGIARAMMKMNVWDCVPATKASIGALEEVAFDGLWSVKECGKCSKTLAVGKLARMPCSHVFHRQCIYA</sequence>